<name>A0ABX9TYM9_9GAMM</name>
<dbReference type="Gene3D" id="3.40.50.1820">
    <property type="entry name" value="alpha/beta hydrolase"/>
    <property type="match status" value="1"/>
</dbReference>
<dbReference type="InterPro" id="IPR013783">
    <property type="entry name" value="Ig-like_fold"/>
</dbReference>
<dbReference type="InterPro" id="IPR014756">
    <property type="entry name" value="Ig_E-set"/>
</dbReference>
<evidence type="ECO:0000313" key="6">
    <source>
        <dbReference type="EMBL" id="RLL23231.1"/>
    </source>
</evidence>
<dbReference type="SUPFAM" id="SSF53474">
    <property type="entry name" value="alpha/beta-Hydrolases"/>
    <property type="match status" value="1"/>
</dbReference>
<proteinExistence type="inferred from homology"/>
<dbReference type="Pfam" id="PF11806">
    <property type="entry name" value="Enterochelin_N"/>
    <property type="match status" value="1"/>
</dbReference>
<evidence type="ECO:0000313" key="7">
    <source>
        <dbReference type="Proteomes" id="UP000280271"/>
    </source>
</evidence>
<keyword evidence="3" id="KW-0378">Hydrolase</keyword>
<dbReference type="InterPro" id="IPR021764">
    <property type="entry name" value="Enterochelin_esterase_N"/>
</dbReference>
<dbReference type="EMBL" id="RCHC01000004">
    <property type="protein sequence ID" value="RLL23231.1"/>
    <property type="molecule type" value="Genomic_DNA"/>
</dbReference>
<dbReference type="Proteomes" id="UP000280271">
    <property type="component" value="Unassembled WGS sequence"/>
</dbReference>
<keyword evidence="7" id="KW-1185">Reference proteome</keyword>
<comment type="subcellular location">
    <subcellularLocation>
        <location evidence="1">Cytoplasm</location>
    </subcellularLocation>
</comment>
<dbReference type="Pfam" id="PF00756">
    <property type="entry name" value="Esterase"/>
    <property type="match status" value="1"/>
</dbReference>
<accession>A0ABX9TYM9</accession>
<dbReference type="InterPro" id="IPR029058">
    <property type="entry name" value="AB_hydrolase_fold"/>
</dbReference>
<dbReference type="InterPro" id="IPR050583">
    <property type="entry name" value="Mycobacterial_A85_antigen"/>
</dbReference>
<organism evidence="6 7">
    <name type="scientific">Acinetobacter chengduensis</name>
    <dbReference type="NCBI Taxonomy" id="2420890"/>
    <lineage>
        <taxon>Bacteria</taxon>
        <taxon>Pseudomonadati</taxon>
        <taxon>Pseudomonadota</taxon>
        <taxon>Gammaproteobacteria</taxon>
        <taxon>Moraxellales</taxon>
        <taxon>Moraxellaceae</taxon>
        <taxon>Acinetobacter</taxon>
    </lineage>
</organism>
<keyword evidence="2" id="KW-0963">Cytoplasm</keyword>
<sequence>MILLCQGIGLHQFTHAESIHDKNHRLVYASPCEAVQPTSNLLINLNKQLATVPESQRSQIIEQFWNQITTIQTPVVEKLSKSSSRVIYLWRGAKHNVRLVGGPSNDHEWLTRIPNTDIWFKEVIVQNDFIGSYSFAVDIKNVDGYLSNYCPHLNTELKESRQQRMALRDSFQFDAYNSKRLLDKDINGLRNENILVLDQAPKFINPSQYAKRSLQLKTLNLKSNILNNERKITIYQSIKKQPEQSYITAIFFDGNEYANLLQVPKALDILVEQGKLPPIQAVFIDPIDAKTRPKELTPNTDFSNFFQTEFLPWLDQQIERDAHKTVLLGSSLGGLSSAYIALENPTQISHVVPLSGSFWWQKEKSDEPNGMSRIIRNQALPIKQHWFISANSYETSRAHNELSILNTSPIVANDLKSKGQDVVFKTYTGGHSYAVWQIVVQDALQHFFGQHPKND</sequence>
<evidence type="ECO:0000256" key="4">
    <source>
        <dbReference type="ARBA" id="ARBA00024201"/>
    </source>
</evidence>
<dbReference type="PANTHER" id="PTHR48098:SF3">
    <property type="entry name" value="IRON(III) ENTEROBACTIN ESTERASE"/>
    <property type="match status" value="1"/>
</dbReference>
<evidence type="ECO:0000256" key="1">
    <source>
        <dbReference type="ARBA" id="ARBA00004496"/>
    </source>
</evidence>
<comment type="similarity">
    <text evidence="4">Belongs to the Fes family.</text>
</comment>
<dbReference type="SUPFAM" id="SSF81296">
    <property type="entry name" value="E set domains"/>
    <property type="match status" value="1"/>
</dbReference>
<evidence type="ECO:0000256" key="3">
    <source>
        <dbReference type="ARBA" id="ARBA00022801"/>
    </source>
</evidence>
<dbReference type="Gene3D" id="2.60.40.10">
    <property type="entry name" value="Immunoglobulins"/>
    <property type="match status" value="1"/>
</dbReference>
<feature type="domain" description="Enterochelin esterase N-terminal" evidence="5">
    <location>
        <begin position="85"/>
        <end position="202"/>
    </location>
</feature>
<dbReference type="PANTHER" id="PTHR48098">
    <property type="entry name" value="ENTEROCHELIN ESTERASE-RELATED"/>
    <property type="match status" value="1"/>
</dbReference>
<dbReference type="InterPro" id="IPR000801">
    <property type="entry name" value="Esterase-like"/>
</dbReference>
<evidence type="ECO:0000256" key="2">
    <source>
        <dbReference type="ARBA" id="ARBA00022490"/>
    </source>
</evidence>
<protein>
    <submittedName>
        <fullName evidence="6">DUF3327 domain-containing protein</fullName>
    </submittedName>
</protein>
<reference evidence="6 7" key="1">
    <citation type="submission" date="2018-09" db="EMBL/GenBank/DDBJ databases">
        <title>The draft genome of Acinetobacter sp. strains.</title>
        <authorList>
            <person name="Qin J."/>
            <person name="Feng Y."/>
            <person name="Zong Z."/>
        </authorList>
    </citation>
    <scope>NUCLEOTIDE SEQUENCE [LARGE SCALE GENOMIC DNA]</scope>
    <source>
        <strain evidence="6 7">WCHAc060005</strain>
    </source>
</reference>
<evidence type="ECO:0000259" key="5">
    <source>
        <dbReference type="Pfam" id="PF11806"/>
    </source>
</evidence>
<comment type="caution">
    <text evidence="6">The sequence shown here is derived from an EMBL/GenBank/DDBJ whole genome shotgun (WGS) entry which is preliminary data.</text>
</comment>
<gene>
    <name evidence="6" type="ORF">D9K81_05525</name>
</gene>